<dbReference type="STRING" id="1036181.SAMN05421756_103372"/>
<evidence type="ECO:0000256" key="1">
    <source>
        <dbReference type="ARBA" id="ARBA00022801"/>
    </source>
</evidence>
<reference evidence="4" key="1">
    <citation type="submission" date="2016-10" db="EMBL/GenBank/DDBJ databases">
        <authorList>
            <person name="Varghese N."/>
            <person name="Submissions S."/>
        </authorList>
    </citation>
    <scope>NUCLEOTIDE SEQUENCE [LARGE SCALE GENOMIC DNA]</scope>
    <source>
        <strain evidence="4">CGMCC 4.6856</strain>
    </source>
</reference>
<keyword evidence="1" id="KW-0378">Hydrolase</keyword>
<evidence type="ECO:0000259" key="2">
    <source>
        <dbReference type="Pfam" id="PF00561"/>
    </source>
</evidence>
<organism evidence="3 4">
    <name type="scientific">Microlunatus flavus</name>
    <dbReference type="NCBI Taxonomy" id="1036181"/>
    <lineage>
        <taxon>Bacteria</taxon>
        <taxon>Bacillati</taxon>
        <taxon>Actinomycetota</taxon>
        <taxon>Actinomycetes</taxon>
        <taxon>Propionibacteriales</taxon>
        <taxon>Propionibacteriaceae</taxon>
        <taxon>Microlunatus</taxon>
    </lineage>
</organism>
<dbReference type="PRINTS" id="PR00412">
    <property type="entry name" value="EPOXHYDRLASE"/>
</dbReference>
<dbReference type="RefSeq" id="WP_198410035.1">
    <property type="nucleotide sequence ID" value="NZ_FOFA01000003.1"/>
</dbReference>
<dbReference type="PANTHER" id="PTHR43329">
    <property type="entry name" value="EPOXIDE HYDROLASE"/>
    <property type="match status" value="1"/>
</dbReference>
<protein>
    <submittedName>
        <fullName evidence="3">Pimeloyl-ACP methyl ester carboxylesterase</fullName>
    </submittedName>
</protein>
<dbReference type="InterPro" id="IPR000639">
    <property type="entry name" value="Epox_hydrolase-like"/>
</dbReference>
<dbReference type="SUPFAM" id="SSF53474">
    <property type="entry name" value="alpha/beta-Hydrolases"/>
    <property type="match status" value="1"/>
</dbReference>
<dbReference type="PRINTS" id="PR00111">
    <property type="entry name" value="ABHYDROLASE"/>
</dbReference>
<dbReference type="Gene3D" id="3.40.50.1820">
    <property type="entry name" value="alpha/beta hydrolase"/>
    <property type="match status" value="1"/>
</dbReference>
<dbReference type="Pfam" id="PF00561">
    <property type="entry name" value="Abhydrolase_1"/>
    <property type="match status" value="1"/>
</dbReference>
<proteinExistence type="predicted"/>
<dbReference type="EMBL" id="FOFA01000003">
    <property type="protein sequence ID" value="SEQ41010.1"/>
    <property type="molecule type" value="Genomic_DNA"/>
</dbReference>
<keyword evidence="4" id="KW-1185">Reference proteome</keyword>
<evidence type="ECO:0000313" key="3">
    <source>
        <dbReference type="EMBL" id="SEQ41010.1"/>
    </source>
</evidence>
<dbReference type="Proteomes" id="UP000198504">
    <property type="component" value="Unassembled WGS sequence"/>
</dbReference>
<dbReference type="InterPro" id="IPR029058">
    <property type="entry name" value="AB_hydrolase_fold"/>
</dbReference>
<evidence type="ECO:0000313" key="4">
    <source>
        <dbReference type="Proteomes" id="UP000198504"/>
    </source>
</evidence>
<sequence>MGKAAVGDRRPPEGFTEQRTDVDGVMINYVRGGEGPTLVLLHGYPQTWYAWHAVMPELAQRYTVVAPDLRGAGDSDAPAGGYDKKTLAGDVHGLLVQLGLDRNVRVVGHDIGSMVAYTYAAQHSDDVERLVFCEAVIPDEGIYSMPVLTPQGPGHWNFGLFQVPDFPESLVRGRELGWVRGYMLPQAKSPEAIDERSLEEYARCLAADEAHLTASFGPFRALVHDMADMAAYARTPLTMPVLAIGASDSLGASVGQQLARYAEDVRSVVIEDAGHYLFDEQPQELSGHVLPFLD</sequence>
<feature type="domain" description="AB hydrolase-1" evidence="2">
    <location>
        <begin position="36"/>
        <end position="281"/>
    </location>
</feature>
<name>A0A1H9FSW6_9ACTN</name>
<dbReference type="AlphaFoldDB" id="A0A1H9FSW6"/>
<gene>
    <name evidence="3" type="ORF">SAMN05421756_103372</name>
</gene>
<dbReference type="GO" id="GO:0016787">
    <property type="term" value="F:hydrolase activity"/>
    <property type="evidence" value="ECO:0007669"/>
    <property type="project" value="UniProtKB-KW"/>
</dbReference>
<accession>A0A1H9FSW6</accession>
<dbReference type="InterPro" id="IPR000073">
    <property type="entry name" value="AB_hydrolase_1"/>
</dbReference>